<keyword evidence="1" id="KW-0812">Transmembrane</keyword>
<dbReference type="Gene3D" id="2.60.40.10">
    <property type="entry name" value="Immunoglobulins"/>
    <property type="match status" value="1"/>
</dbReference>
<name>A0ABX1KVM6_9LACO</name>
<sequence length="355" mass="39176">MMRWRSLIFSCFIVLLTLLGMLVSESRTSFAAEIVRIRLPEVTRARGQPVTMKVYQLAHQPGDWRRFQYQVAAMPPSLIQGYVKQEEMEPHTSVSGTTELQFAGEVGQTYLLVQQLKLRPFVILGWVQPLAVKVTNHIATLEAKGTTIQEKPYFYKVGVSISGTTQGLSGAQFVLTRKVAEQNQYLTADGNWSGSVKTAQQFISDVTGLIRYDGVSLPAGNYEFQEVKPPAGYRITDAAKHVTVHIPETGKITVQSTALEPLLAGQAPSMENVPQSARIFNDLDADSQGDKSKGSDSSLAIISQRNQPKRHGPLWLPQTGEAQAILAVIGGLMILIAIVILKHLRNTYTSNNKER</sequence>
<dbReference type="InterPro" id="IPR041033">
    <property type="entry name" value="SpaA_PFL_dom_1"/>
</dbReference>
<dbReference type="EMBL" id="JAAXLJ010000004">
    <property type="protein sequence ID" value="NLR17983.1"/>
    <property type="molecule type" value="Genomic_DNA"/>
</dbReference>
<dbReference type="NCBIfam" id="TIGR01167">
    <property type="entry name" value="LPXTG_anchor"/>
    <property type="match status" value="1"/>
</dbReference>
<organism evidence="3 4">
    <name type="scientific">Secundilactobacillus angelensis</name>
    <dbReference type="NCBI Taxonomy" id="2722706"/>
    <lineage>
        <taxon>Bacteria</taxon>
        <taxon>Bacillati</taxon>
        <taxon>Bacillota</taxon>
        <taxon>Bacilli</taxon>
        <taxon>Lactobacillales</taxon>
        <taxon>Lactobacillaceae</taxon>
        <taxon>Secundilactobacillus</taxon>
    </lineage>
</organism>
<feature type="domain" description="SpaA-like prealbumin fold" evidence="2">
    <location>
        <begin position="164"/>
        <end position="255"/>
    </location>
</feature>
<reference evidence="3 4" key="1">
    <citation type="submission" date="2020-04" db="EMBL/GenBank/DDBJ databases">
        <title>A novel species of genus Lactobacillus that was isolated from fermented food Zha-chili.</title>
        <authorList>
            <person name="Zhang Z."/>
        </authorList>
    </citation>
    <scope>NUCLEOTIDE SEQUENCE [LARGE SCALE GENOMIC DNA]</scope>
    <source>
        <strain evidence="4">HBUAS51383</strain>
    </source>
</reference>
<evidence type="ECO:0000259" key="2">
    <source>
        <dbReference type="Pfam" id="PF17802"/>
    </source>
</evidence>
<protein>
    <submittedName>
        <fullName evidence="3">LPXTG cell wall anchor domain-containing protein</fullName>
    </submittedName>
</protein>
<dbReference type="Proteomes" id="UP000763447">
    <property type="component" value="Unassembled WGS sequence"/>
</dbReference>
<keyword evidence="1" id="KW-0472">Membrane</keyword>
<keyword evidence="1" id="KW-1133">Transmembrane helix</keyword>
<comment type="caution">
    <text evidence="3">The sequence shown here is derived from an EMBL/GenBank/DDBJ whole genome shotgun (WGS) entry which is preliminary data.</text>
</comment>
<dbReference type="RefSeq" id="WP_168924598.1">
    <property type="nucleotide sequence ID" value="NZ_JAAXLJ010000004.1"/>
</dbReference>
<keyword evidence="4" id="KW-1185">Reference proteome</keyword>
<accession>A0ABX1KVM6</accession>
<dbReference type="InterPro" id="IPR013783">
    <property type="entry name" value="Ig-like_fold"/>
</dbReference>
<gene>
    <name evidence="3" type="ORF">HC026_03490</name>
</gene>
<evidence type="ECO:0000256" key="1">
    <source>
        <dbReference type="SAM" id="Phobius"/>
    </source>
</evidence>
<proteinExistence type="predicted"/>
<dbReference type="Pfam" id="PF17802">
    <property type="entry name" value="SpaA"/>
    <property type="match status" value="1"/>
</dbReference>
<evidence type="ECO:0000313" key="4">
    <source>
        <dbReference type="Proteomes" id="UP000763447"/>
    </source>
</evidence>
<evidence type="ECO:0000313" key="3">
    <source>
        <dbReference type="EMBL" id="NLR17983.1"/>
    </source>
</evidence>
<feature type="transmembrane region" description="Helical" evidence="1">
    <location>
        <begin position="324"/>
        <end position="344"/>
    </location>
</feature>